<keyword evidence="4 7" id="KW-0808">Transferase</keyword>
<dbReference type="GO" id="GO:0052914">
    <property type="term" value="F:16S rRNA (guanine(1207)-N(2))-methyltransferase activity"/>
    <property type="evidence" value="ECO:0007669"/>
    <property type="project" value="UniProtKB-EC"/>
</dbReference>
<evidence type="ECO:0000256" key="1">
    <source>
        <dbReference type="ARBA" id="ARBA00022490"/>
    </source>
</evidence>
<dbReference type="PANTHER" id="PTHR47816">
    <property type="entry name" value="RIBOSOMAL RNA SMALL SUBUNIT METHYLTRANSFERASE C"/>
    <property type="match status" value="1"/>
</dbReference>
<keyword evidence="2" id="KW-0698">rRNA processing</keyword>
<reference evidence="8" key="1">
    <citation type="journal article" date="2019" name="Int. J. Syst. Evol. Microbiol.">
        <title>The Global Catalogue of Microorganisms (GCM) 10K type strain sequencing project: providing services to taxonomists for standard genome sequencing and annotation.</title>
        <authorList>
            <consortium name="The Broad Institute Genomics Platform"/>
            <consortium name="The Broad Institute Genome Sequencing Center for Infectious Disease"/>
            <person name="Wu L."/>
            <person name="Ma J."/>
        </authorList>
    </citation>
    <scope>NUCLEOTIDE SEQUENCE [LARGE SCALE GENOMIC DNA]</scope>
    <source>
        <strain evidence="8">KCTC 52366</strain>
    </source>
</reference>
<dbReference type="EC" id="2.1.1.174" evidence="7"/>
<dbReference type="Pfam" id="PF05175">
    <property type="entry name" value="MTS"/>
    <property type="match status" value="1"/>
</dbReference>
<evidence type="ECO:0000256" key="3">
    <source>
        <dbReference type="ARBA" id="ARBA00022603"/>
    </source>
</evidence>
<dbReference type="PROSITE" id="PS00092">
    <property type="entry name" value="N6_MTASE"/>
    <property type="match status" value="1"/>
</dbReference>
<dbReference type="Gene3D" id="3.40.50.150">
    <property type="entry name" value="Vaccinia Virus protein VP39"/>
    <property type="match status" value="2"/>
</dbReference>
<dbReference type="InterPro" id="IPR029063">
    <property type="entry name" value="SAM-dependent_MTases_sf"/>
</dbReference>
<keyword evidence="8" id="KW-1185">Reference proteome</keyword>
<evidence type="ECO:0000313" key="8">
    <source>
        <dbReference type="Proteomes" id="UP001595632"/>
    </source>
</evidence>
<dbReference type="EMBL" id="JBHRTB010000010">
    <property type="protein sequence ID" value="MFC3142461.1"/>
    <property type="molecule type" value="Genomic_DNA"/>
</dbReference>
<evidence type="ECO:0000259" key="6">
    <source>
        <dbReference type="Pfam" id="PF05175"/>
    </source>
</evidence>
<dbReference type="GO" id="GO:0052916">
    <property type="term" value="F:23S rRNA (guanine(1835)-N(2))-methyltransferase activity"/>
    <property type="evidence" value="ECO:0007669"/>
    <property type="project" value="UniProtKB-EC"/>
</dbReference>
<dbReference type="InterPro" id="IPR007848">
    <property type="entry name" value="Small_mtfrase_dom"/>
</dbReference>
<evidence type="ECO:0000256" key="4">
    <source>
        <dbReference type="ARBA" id="ARBA00022679"/>
    </source>
</evidence>
<dbReference type="PANTHER" id="PTHR47816:SF4">
    <property type="entry name" value="RIBOSOMAL RNA SMALL SUBUNIT METHYLTRANSFERASE C"/>
    <property type="match status" value="1"/>
</dbReference>
<name>A0ABV7GQ84_9RHOB</name>
<evidence type="ECO:0000313" key="7">
    <source>
        <dbReference type="EMBL" id="MFC3142461.1"/>
    </source>
</evidence>
<dbReference type="InterPro" id="IPR002052">
    <property type="entry name" value="DNA_methylase_N6_adenine_CS"/>
</dbReference>
<gene>
    <name evidence="7" type="ORF">ACFOGP_07065</name>
</gene>
<feature type="domain" description="Methyltransferase small" evidence="6">
    <location>
        <begin position="155"/>
        <end position="317"/>
    </location>
</feature>
<dbReference type="CDD" id="cd02440">
    <property type="entry name" value="AdoMet_MTases"/>
    <property type="match status" value="1"/>
</dbReference>
<keyword evidence="3 7" id="KW-0489">Methyltransferase</keyword>
<organism evidence="7 8">
    <name type="scientific">Psychromarinibacter halotolerans</name>
    <dbReference type="NCBI Taxonomy" id="1775175"/>
    <lineage>
        <taxon>Bacteria</taxon>
        <taxon>Pseudomonadati</taxon>
        <taxon>Pseudomonadota</taxon>
        <taxon>Alphaproteobacteria</taxon>
        <taxon>Rhodobacterales</taxon>
        <taxon>Paracoccaceae</taxon>
        <taxon>Psychromarinibacter</taxon>
    </lineage>
</organism>
<evidence type="ECO:0000256" key="2">
    <source>
        <dbReference type="ARBA" id="ARBA00022552"/>
    </source>
</evidence>
<evidence type="ECO:0000256" key="5">
    <source>
        <dbReference type="ARBA" id="ARBA00022691"/>
    </source>
</evidence>
<dbReference type="RefSeq" id="WP_275635039.1">
    <property type="nucleotide sequence ID" value="NZ_JARGYD010000017.1"/>
</dbReference>
<sequence length="330" mass="34633">MSSTRLTTALENGACQLPDAGRIAVFRPRAGTDLAPLPKDRVQVIQGFRPDHDAFATQGYDTAIAPEGDFAAALVCIPRAKAEARALVAQATALTGGTVIIDGQKEDGVESLLRDCRKAGSVGEVISKAHGKIFTATGDFSAWAAPAAGQDIGGFVTAPGVFSADGIDAGSAALADMLPPSLPKRVVDLGAGWGYLAAEVLKRTGVEELHLVEAEHAALDCARRNVTDPRARFHWADALTWRPDAAVDAVVSNPPFHTSRAADPALGRGFIAAAAAMLKPSGRLWLVANRHLPYETEARARFREVEELAGTGRFKILCAAKPIAAKGASR</sequence>
<proteinExistence type="predicted"/>
<dbReference type="SUPFAM" id="SSF53335">
    <property type="entry name" value="S-adenosyl-L-methionine-dependent methyltransferases"/>
    <property type="match status" value="1"/>
</dbReference>
<dbReference type="InterPro" id="IPR046977">
    <property type="entry name" value="RsmC/RlmG"/>
</dbReference>
<dbReference type="Proteomes" id="UP001595632">
    <property type="component" value="Unassembled WGS sequence"/>
</dbReference>
<keyword evidence="1" id="KW-0963">Cytoplasm</keyword>
<dbReference type="EC" id="2.1.1.172" evidence="7"/>
<accession>A0ABV7GQ84</accession>
<protein>
    <submittedName>
        <fullName evidence="7">Class I SAM-dependent methyltransferase</fullName>
        <ecNumber evidence="7">2.1.1.172</ecNumber>
        <ecNumber evidence="7">2.1.1.174</ecNumber>
    </submittedName>
</protein>
<comment type="caution">
    <text evidence="7">The sequence shown here is derived from an EMBL/GenBank/DDBJ whole genome shotgun (WGS) entry which is preliminary data.</text>
</comment>
<keyword evidence="5" id="KW-0949">S-adenosyl-L-methionine</keyword>